<dbReference type="Proteomes" id="UP000601522">
    <property type="component" value="Unassembled WGS sequence"/>
</dbReference>
<proteinExistence type="predicted"/>
<accession>A0A926EZA8</accession>
<name>A0A926EZA8_9FIRM</name>
<reference evidence="2 3" key="1">
    <citation type="submission" date="2020-08" db="EMBL/GenBank/DDBJ databases">
        <title>Genome public.</title>
        <authorList>
            <person name="Liu C."/>
            <person name="Sun Q."/>
        </authorList>
    </citation>
    <scope>NUCLEOTIDE SEQUENCE [LARGE SCALE GENOMIC DNA]</scope>
    <source>
        <strain evidence="2 3">NSJ-26</strain>
    </source>
</reference>
<gene>
    <name evidence="2" type="ORF">H8689_04600</name>
</gene>
<evidence type="ECO:0000313" key="2">
    <source>
        <dbReference type="EMBL" id="MBC8590406.1"/>
    </source>
</evidence>
<sequence length="196" mass="23110">MKKNKFIIIFTFSIVLFLVSFSLGYELMGHKWKPRNSDLVRNKDKISNEKEIEIIKEENKISPNTFIEVRTHFKKCDHLITELEVANEEIVNMTRDEYQQYLKTNHPNLRLISFSNTKIIVWGERNHLCKEHYIIGEENGYIAIFKIDDRGQKVLENVFKEYPISLLIDIDQTKIKSGIVVDSEEELSDILQNFIS</sequence>
<evidence type="ECO:0000313" key="3">
    <source>
        <dbReference type="Proteomes" id="UP000601522"/>
    </source>
</evidence>
<evidence type="ECO:0000256" key="1">
    <source>
        <dbReference type="SAM" id="Phobius"/>
    </source>
</evidence>
<keyword evidence="1" id="KW-0472">Membrane</keyword>
<evidence type="ECO:0008006" key="4">
    <source>
        <dbReference type="Google" id="ProtNLM"/>
    </source>
</evidence>
<keyword evidence="1" id="KW-1133">Transmembrane helix</keyword>
<dbReference type="EMBL" id="JACRTK010000002">
    <property type="protein sequence ID" value="MBC8590406.1"/>
    <property type="molecule type" value="Genomic_DNA"/>
</dbReference>
<dbReference type="AlphaFoldDB" id="A0A926EZA8"/>
<protein>
    <recommendedName>
        <fullName evidence="4">Bypass of forespore C C-terminal domain-containing protein</fullName>
    </recommendedName>
</protein>
<organism evidence="2 3">
    <name type="scientific">Wansuia hejianensis</name>
    <dbReference type="NCBI Taxonomy" id="2763667"/>
    <lineage>
        <taxon>Bacteria</taxon>
        <taxon>Bacillati</taxon>
        <taxon>Bacillota</taxon>
        <taxon>Clostridia</taxon>
        <taxon>Lachnospirales</taxon>
        <taxon>Lachnospiraceae</taxon>
        <taxon>Wansuia</taxon>
    </lineage>
</organism>
<feature type="transmembrane region" description="Helical" evidence="1">
    <location>
        <begin position="6"/>
        <end position="25"/>
    </location>
</feature>
<keyword evidence="3" id="KW-1185">Reference proteome</keyword>
<keyword evidence="1" id="KW-0812">Transmembrane</keyword>
<dbReference type="RefSeq" id="WP_249323250.1">
    <property type="nucleotide sequence ID" value="NZ_JACRTK010000002.1"/>
</dbReference>
<comment type="caution">
    <text evidence="2">The sequence shown here is derived from an EMBL/GenBank/DDBJ whole genome shotgun (WGS) entry which is preliminary data.</text>
</comment>